<organism evidence="2 3">
    <name type="scientific">Marinobacter nauticus</name>
    <name type="common">Marinobacter hydrocarbonoclasticus</name>
    <name type="synonym">Marinobacter aquaeolei</name>
    <dbReference type="NCBI Taxonomy" id="2743"/>
    <lineage>
        <taxon>Bacteria</taxon>
        <taxon>Pseudomonadati</taxon>
        <taxon>Pseudomonadota</taxon>
        <taxon>Gammaproteobacteria</taxon>
        <taxon>Pseudomonadales</taxon>
        <taxon>Marinobacteraceae</taxon>
        <taxon>Marinobacter</taxon>
    </lineage>
</organism>
<dbReference type="Pfam" id="PF24721">
    <property type="entry name" value="HAB"/>
    <property type="match status" value="1"/>
</dbReference>
<comment type="caution">
    <text evidence="2">The sequence shown here is derived from an EMBL/GenBank/DDBJ whole genome shotgun (WGS) entry which is preliminary data.</text>
</comment>
<sequence>MDHLTHMVSSALAAARNGYGTLSTGEALAAALILNDHVALADRGMTISEALDRVGPDWSALIPAASKRVVAQLKDVEQTRRQVKKKEADRRFVDFAADGEPVDLEAKFVTYGDAPGYRDAYITLKLVPLGSKMDGPSTVTATLRLDAVDGAKVAQSILDIHRLAWRSGHRPIDAKEAEPRPSWLG</sequence>
<evidence type="ECO:0000313" key="3">
    <source>
        <dbReference type="Proteomes" id="UP000253647"/>
    </source>
</evidence>
<dbReference type="EMBL" id="QPJI01000016">
    <property type="protein sequence ID" value="RCW64028.1"/>
    <property type="molecule type" value="Genomic_DNA"/>
</dbReference>
<protein>
    <recommendedName>
        <fullName evidence="1">Half a barrel domain-containing protein</fullName>
    </recommendedName>
</protein>
<evidence type="ECO:0000259" key="1">
    <source>
        <dbReference type="Pfam" id="PF24721"/>
    </source>
</evidence>
<reference evidence="2 3" key="1">
    <citation type="submission" date="2018-07" db="EMBL/GenBank/DDBJ databases">
        <title>Freshwater and sediment microbial communities from various areas in North America, analyzing microbe dynamics in response to fracking.</title>
        <authorList>
            <person name="Lamendella R."/>
        </authorList>
    </citation>
    <scope>NUCLEOTIDE SEQUENCE [LARGE SCALE GENOMIC DNA]</scope>
    <source>
        <strain evidence="2 3">105B</strain>
    </source>
</reference>
<feature type="domain" description="Half a barrel" evidence="1">
    <location>
        <begin position="103"/>
        <end position="184"/>
    </location>
</feature>
<accession>A0A368XAJ5</accession>
<gene>
    <name evidence="2" type="ORF">DET61_11669</name>
</gene>
<proteinExistence type="predicted"/>
<evidence type="ECO:0000313" key="2">
    <source>
        <dbReference type="EMBL" id="RCW64028.1"/>
    </source>
</evidence>
<name>A0A368XAJ5_MARNT</name>
<dbReference type="InterPro" id="IPR056469">
    <property type="entry name" value="HAB_dom"/>
</dbReference>
<dbReference type="Proteomes" id="UP000253647">
    <property type="component" value="Unassembled WGS sequence"/>
</dbReference>
<dbReference type="AlphaFoldDB" id="A0A368XAJ5"/>